<protein>
    <recommendedName>
        <fullName evidence="2">DUF2231 domain-containing protein</fullName>
    </recommendedName>
</protein>
<feature type="transmembrane region" description="Helical" evidence="1">
    <location>
        <begin position="42"/>
        <end position="61"/>
    </location>
</feature>
<accession>A0A0D0X752</accession>
<dbReference type="PATRIC" id="fig|47853.6.peg.1196"/>
<evidence type="ECO:0000259" key="2">
    <source>
        <dbReference type="Pfam" id="PF09990"/>
    </source>
</evidence>
<reference evidence="4 6" key="2">
    <citation type="submission" date="2016-06" db="EMBL/GenBank/DDBJ databases">
        <authorList>
            <person name="Kjaerup R.B."/>
            <person name="Dalgaard T.S."/>
            <person name="Juul-Madsen H.R."/>
        </authorList>
    </citation>
    <scope>NUCLEOTIDE SEQUENCE [LARGE SCALE GENOMIC DNA]</scope>
    <source>
        <strain evidence="4 6">DSM 45626</strain>
    </source>
</reference>
<gene>
    <name evidence="4" type="ORF">GA0070558_12255</name>
    <name evidence="3" type="ORF">TK50_05605</name>
</gene>
<feature type="transmembrane region" description="Helical" evidence="1">
    <location>
        <begin position="94"/>
        <end position="112"/>
    </location>
</feature>
<dbReference type="GeneID" id="301303625"/>
<keyword evidence="1" id="KW-1133">Transmembrane helix</keyword>
<feature type="domain" description="DUF2231" evidence="2">
    <location>
        <begin position="7"/>
        <end position="157"/>
    </location>
</feature>
<reference evidence="3 5" key="1">
    <citation type="submission" date="2015-01" db="EMBL/GenBank/DDBJ databases">
        <title>Sequencing and annotation of Micromonospora carbonacea strain JXNU-1 genome.</title>
        <authorList>
            <person name="Long Z."/>
            <person name="Huang Y."/>
            <person name="Jiang Y."/>
        </authorList>
    </citation>
    <scope>NUCLEOTIDE SEQUENCE [LARGE SCALE GENOMIC DNA]</scope>
    <source>
        <strain evidence="3 5">JXNU-1</strain>
    </source>
</reference>
<keyword evidence="1" id="KW-0472">Membrane</keyword>
<dbReference type="Proteomes" id="UP000032254">
    <property type="component" value="Unassembled WGS sequence"/>
</dbReference>
<dbReference type="EMBL" id="JXSX01000001">
    <property type="protein sequence ID" value="KIR66739.1"/>
    <property type="molecule type" value="Genomic_DNA"/>
</dbReference>
<dbReference type="OrthoDB" id="4350867at2"/>
<dbReference type="RefSeq" id="WP_043963920.1">
    <property type="nucleotide sequence ID" value="NZ_CP192018.1"/>
</dbReference>
<dbReference type="Proteomes" id="UP000199375">
    <property type="component" value="Unassembled WGS sequence"/>
</dbReference>
<keyword evidence="1" id="KW-0812">Transmembrane</keyword>
<evidence type="ECO:0000313" key="3">
    <source>
        <dbReference type="EMBL" id="KIR66739.1"/>
    </source>
</evidence>
<keyword evidence="5" id="KW-1185">Reference proteome</keyword>
<dbReference type="EMBL" id="FMCW01000022">
    <property type="protein sequence ID" value="SCF04153.1"/>
    <property type="molecule type" value="Genomic_DNA"/>
</dbReference>
<evidence type="ECO:0000256" key="1">
    <source>
        <dbReference type="SAM" id="Phobius"/>
    </source>
</evidence>
<dbReference type="AlphaFoldDB" id="A0A0D0X752"/>
<evidence type="ECO:0000313" key="6">
    <source>
        <dbReference type="Proteomes" id="UP000199375"/>
    </source>
</evidence>
<dbReference type="InterPro" id="IPR019251">
    <property type="entry name" value="DUF2231_TM"/>
</dbReference>
<name>A0A0D0X752_9ACTN</name>
<organism evidence="3 5">
    <name type="scientific">Micromonospora haikouensis</name>
    <dbReference type="NCBI Taxonomy" id="686309"/>
    <lineage>
        <taxon>Bacteria</taxon>
        <taxon>Bacillati</taxon>
        <taxon>Actinomycetota</taxon>
        <taxon>Actinomycetes</taxon>
        <taxon>Micromonosporales</taxon>
        <taxon>Micromonosporaceae</taxon>
        <taxon>Micromonospora</taxon>
    </lineage>
</organism>
<sequence length="160" mass="17323">MFREINGLPSHILVIHAAVVFVPLLALLASAYGLVPRWRPRLGWAVAGLAVLTPIVTWVSTETGEALEEAFEEKGFDQALLAQIHEHSEYAETLLWFTVGLAVAAIALLLVTRNDDRVSRLPSWAPLLLTVVVVVLGVASLVYVFLTGDSGAEAAWGRVL</sequence>
<evidence type="ECO:0000313" key="5">
    <source>
        <dbReference type="Proteomes" id="UP000032254"/>
    </source>
</evidence>
<accession>A0A1C4X6R3</accession>
<feature type="transmembrane region" description="Helical" evidence="1">
    <location>
        <begin position="124"/>
        <end position="146"/>
    </location>
</feature>
<evidence type="ECO:0000313" key="4">
    <source>
        <dbReference type="EMBL" id="SCF04153.1"/>
    </source>
</evidence>
<dbReference type="Pfam" id="PF09990">
    <property type="entry name" value="DUF2231"/>
    <property type="match status" value="1"/>
</dbReference>
<proteinExistence type="predicted"/>
<feature type="transmembrane region" description="Helical" evidence="1">
    <location>
        <begin position="12"/>
        <end position="35"/>
    </location>
</feature>